<dbReference type="EMBL" id="FNNZ01000008">
    <property type="protein sequence ID" value="SDW78274.1"/>
    <property type="molecule type" value="Genomic_DNA"/>
</dbReference>
<proteinExistence type="predicted"/>
<name>A0A1H2WDD7_THIRO</name>
<organism evidence="1 2">
    <name type="scientific">Thiocapsa roseopersicina</name>
    <dbReference type="NCBI Taxonomy" id="1058"/>
    <lineage>
        <taxon>Bacteria</taxon>
        <taxon>Pseudomonadati</taxon>
        <taxon>Pseudomonadota</taxon>
        <taxon>Gammaproteobacteria</taxon>
        <taxon>Chromatiales</taxon>
        <taxon>Chromatiaceae</taxon>
        <taxon>Thiocapsa</taxon>
    </lineage>
</organism>
<keyword evidence="2" id="KW-1185">Reference proteome</keyword>
<dbReference type="OrthoDB" id="9826527at2"/>
<evidence type="ECO:0000313" key="1">
    <source>
        <dbReference type="EMBL" id="SDW78274.1"/>
    </source>
</evidence>
<evidence type="ECO:0000313" key="2">
    <source>
        <dbReference type="Proteomes" id="UP000198816"/>
    </source>
</evidence>
<protein>
    <submittedName>
        <fullName evidence="1">Uncharacterized protein</fullName>
    </submittedName>
</protein>
<dbReference type="Proteomes" id="UP000198816">
    <property type="component" value="Unassembled WGS sequence"/>
</dbReference>
<dbReference type="STRING" id="1058.SAMN05421783_108141"/>
<sequence>MKHSRSVTAAFASVLRVARRISARLTDKTKRKVRAILRRMDSAVIEGLASAAPERVAVTELRAFPMGPDVELTVYWLDRPSVLGPSASLYWKGQELLRMDLHDANPHVHYGFAQSKLWRSGGERIYLPETPIETRAEFAAYQIKHNLAWCFANHPDPRAKRSLPDQAVLQEAASWLHKRILDLHRSKQS</sequence>
<dbReference type="AlphaFoldDB" id="A0A1H2WDD7"/>
<gene>
    <name evidence="1" type="ORF">SAMN05421783_108141</name>
</gene>
<reference evidence="2" key="1">
    <citation type="submission" date="2016-10" db="EMBL/GenBank/DDBJ databases">
        <authorList>
            <person name="Varghese N."/>
            <person name="Submissions S."/>
        </authorList>
    </citation>
    <scope>NUCLEOTIDE SEQUENCE [LARGE SCALE GENOMIC DNA]</scope>
    <source>
        <strain evidence="2">DSM 217</strain>
    </source>
</reference>
<dbReference type="RefSeq" id="WP_093031235.1">
    <property type="nucleotide sequence ID" value="NZ_FNNZ01000008.1"/>
</dbReference>
<accession>A0A1H2WDD7</accession>